<keyword evidence="1" id="KW-0175">Coiled coil</keyword>
<evidence type="ECO:0000313" key="2">
    <source>
        <dbReference type="EMBL" id="PKI79693.1"/>
    </source>
</evidence>
<evidence type="ECO:0000256" key="1">
    <source>
        <dbReference type="SAM" id="Coils"/>
    </source>
</evidence>
<comment type="caution">
    <text evidence="2">The sequence shown here is derived from an EMBL/GenBank/DDBJ whole genome shotgun (WGS) entry which is preliminary data.</text>
</comment>
<keyword evidence="3" id="KW-1185">Reference proteome</keyword>
<sequence length="372" mass="44379">MFYDRNNNSYDIGISPNVDNSKNLGLEGFPAGFKLPDFKSLFSVKELHVPDKHRNYVIRKGDYEKYHTKEKHDNYHIYKVNWNSVPTKVDRKKIELKAVYKDDKQFLAFTDATTLYLKKIDEDFVKFVYFQERQVKQEIEWFNSLPSYKQDRNRKEHNINLANYKANLKRANDMFKKFEADLARTFNELSNPILLKYKNPDGDFDSLPIEYGNFYAGELENYIKSIFGDVTKDTYIEAVNKDKYNNKIETTCCLQVCTDFNIYRQKGLPYEQSKDYKLDKEEEKKWRENNDFIPPKRKPLLIDNKNDIENKISKLKEYLRKINQVRTSPVNALLEYIQPFVMSAVDKHDWFVDYEYKGNEINIELDLSNIFN</sequence>
<evidence type="ECO:0000313" key="3">
    <source>
        <dbReference type="Proteomes" id="UP000233248"/>
    </source>
</evidence>
<dbReference type="KEGG" id="ahs:AHALO_1694"/>
<dbReference type="EMBL" id="NXIF01000078">
    <property type="protein sequence ID" value="PKI79693.1"/>
    <property type="molecule type" value="Genomic_DNA"/>
</dbReference>
<accession>A0A2N1IZG4</accession>
<dbReference type="Proteomes" id="UP000233248">
    <property type="component" value="Unassembled WGS sequence"/>
</dbReference>
<name>A0A2N1IZG4_9BACT</name>
<organism evidence="2 3">
    <name type="scientific">Malaciobacter halophilus</name>
    <dbReference type="NCBI Taxonomy" id="197482"/>
    <lineage>
        <taxon>Bacteria</taxon>
        <taxon>Pseudomonadati</taxon>
        <taxon>Campylobacterota</taxon>
        <taxon>Epsilonproteobacteria</taxon>
        <taxon>Campylobacterales</taxon>
        <taxon>Arcobacteraceae</taxon>
        <taxon>Malaciobacter</taxon>
    </lineage>
</organism>
<dbReference type="AlphaFoldDB" id="A0A2N1IZG4"/>
<dbReference type="KEGG" id="ahs:AHALO_1358"/>
<dbReference type="RefSeq" id="WP_101185940.1">
    <property type="nucleotide sequence ID" value="NZ_CP031218.1"/>
</dbReference>
<protein>
    <submittedName>
        <fullName evidence="2">Uncharacterized protein</fullName>
    </submittedName>
</protein>
<reference evidence="2 3" key="1">
    <citation type="submission" date="2017-09" db="EMBL/GenBank/DDBJ databases">
        <title>Genomics of the genus Arcobacter.</title>
        <authorList>
            <person name="Perez-Cataluna A."/>
            <person name="Figueras M.J."/>
            <person name="Salas-Masso N."/>
        </authorList>
    </citation>
    <scope>NUCLEOTIDE SEQUENCE [LARGE SCALE GENOMIC DNA]</scope>
    <source>
        <strain evidence="2 3">DSM 18005</strain>
    </source>
</reference>
<proteinExistence type="predicted"/>
<dbReference type="OrthoDB" id="9821783at2"/>
<gene>
    <name evidence="2" type="ORF">CP960_13205</name>
</gene>
<feature type="coiled-coil region" evidence="1">
    <location>
        <begin position="154"/>
        <end position="181"/>
    </location>
</feature>